<keyword evidence="5" id="KW-0808">Transferase</keyword>
<dbReference type="PANTHER" id="PTHR11601">
    <property type="entry name" value="CYSTEINE DESULFURYLASE FAMILY MEMBER"/>
    <property type="match status" value="1"/>
</dbReference>
<keyword evidence="6" id="KW-1185">Reference proteome</keyword>
<evidence type="ECO:0000256" key="1">
    <source>
        <dbReference type="ARBA" id="ARBA00001933"/>
    </source>
</evidence>
<sequence>NVCLPMPPESVAMILFQLDLKGIACSRGSACQSGSTKASHVLAEILNKDAIKKPSLRFSFSIYNTKEDVDYVIETLKG</sequence>
<dbReference type="GO" id="GO:0031071">
    <property type="term" value="F:cysteine desulfurase activity"/>
    <property type="evidence" value="ECO:0007669"/>
    <property type="project" value="UniProtKB-EC"/>
</dbReference>
<name>A0A5D0IWS2_9FLAO</name>
<dbReference type="InterPro" id="IPR015424">
    <property type="entry name" value="PyrdxlP-dep_Trfase"/>
</dbReference>
<comment type="catalytic activity">
    <reaction evidence="3">
        <text>(sulfur carrier)-H + L-cysteine = (sulfur carrier)-SH + L-alanine</text>
        <dbReference type="Rhea" id="RHEA:43892"/>
        <dbReference type="Rhea" id="RHEA-COMP:14737"/>
        <dbReference type="Rhea" id="RHEA-COMP:14739"/>
        <dbReference type="ChEBI" id="CHEBI:29917"/>
        <dbReference type="ChEBI" id="CHEBI:35235"/>
        <dbReference type="ChEBI" id="CHEBI:57972"/>
        <dbReference type="ChEBI" id="CHEBI:64428"/>
        <dbReference type="EC" id="2.8.1.7"/>
    </reaction>
</comment>
<comment type="caution">
    <text evidence="5">The sequence shown here is derived from an EMBL/GenBank/DDBJ whole genome shotgun (WGS) entry which is preliminary data.</text>
</comment>
<feature type="non-terminal residue" evidence="5">
    <location>
        <position position="1"/>
    </location>
</feature>
<evidence type="ECO:0000259" key="4">
    <source>
        <dbReference type="Pfam" id="PF00266"/>
    </source>
</evidence>
<dbReference type="EMBL" id="VSDQ01000251">
    <property type="protein sequence ID" value="TYA88395.1"/>
    <property type="molecule type" value="Genomic_DNA"/>
</dbReference>
<evidence type="ECO:0000313" key="6">
    <source>
        <dbReference type="Proteomes" id="UP000323930"/>
    </source>
</evidence>
<gene>
    <name evidence="5" type="ORF">FUA24_03805</name>
</gene>
<dbReference type="SUPFAM" id="SSF53383">
    <property type="entry name" value="PLP-dependent transferases"/>
    <property type="match status" value="1"/>
</dbReference>
<reference evidence="5 6" key="1">
    <citation type="submission" date="2019-08" db="EMBL/GenBank/DDBJ databases">
        <title>Seonamhaeicola sediminis sp. nov., isolated from marine sediment.</title>
        <authorList>
            <person name="Cao W.R."/>
        </authorList>
    </citation>
    <scope>NUCLEOTIDE SEQUENCE [LARGE SCALE GENOMIC DNA]</scope>
    <source>
        <strain evidence="5 6">B011</strain>
    </source>
</reference>
<evidence type="ECO:0000256" key="3">
    <source>
        <dbReference type="ARBA" id="ARBA00050776"/>
    </source>
</evidence>
<dbReference type="AlphaFoldDB" id="A0A5D0IWS2"/>
<organism evidence="5 6">
    <name type="scientific">Seonamhaeicola marinus</name>
    <dbReference type="NCBI Taxonomy" id="1912246"/>
    <lineage>
        <taxon>Bacteria</taxon>
        <taxon>Pseudomonadati</taxon>
        <taxon>Bacteroidota</taxon>
        <taxon>Flavobacteriia</taxon>
        <taxon>Flavobacteriales</taxon>
        <taxon>Flavobacteriaceae</taxon>
    </lineage>
</organism>
<dbReference type="Proteomes" id="UP000323930">
    <property type="component" value="Unassembled WGS sequence"/>
</dbReference>
<dbReference type="Pfam" id="PF00266">
    <property type="entry name" value="Aminotran_5"/>
    <property type="match status" value="1"/>
</dbReference>
<dbReference type="OrthoDB" id="9804366at2"/>
<evidence type="ECO:0000313" key="5">
    <source>
        <dbReference type="EMBL" id="TYA88395.1"/>
    </source>
</evidence>
<keyword evidence="2" id="KW-0663">Pyridoxal phosphate</keyword>
<keyword evidence="5" id="KW-0032">Aminotransferase</keyword>
<feature type="domain" description="Aminotransferase class V" evidence="4">
    <location>
        <begin position="14"/>
        <end position="72"/>
    </location>
</feature>
<evidence type="ECO:0000256" key="2">
    <source>
        <dbReference type="ARBA" id="ARBA00022898"/>
    </source>
</evidence>
<accession>A0A5D0IWS2</accession>
<dbReference type="GO" id="GO:0008483">
    <property type="term" value="F:transaminase activity"/>
    <property type="evidence" value="ECO:0007669"/>
    <property type="project" value="UniProtKB-KW"/>
</dbReference>
<feature type="non-terminal residue" evidence="5">
    <location>
        <position position="78"/>
    </location>
</feature>
<dbReference type="RefSeq" id="WP_148540137.1">
    <property type="nucleotide sequence ID" value="NZ_VSDQ01000251.1"/>
</dbReference>
<dbReference type="PANTHER" id="PTHR11601:SF34">
    <property type="entry name" value="CYSTEINE DESULFURASE"/>
    <property type="match status" value="1"/>
</dbReference>
<dbReference type="InterPro" id="IPR000192">
    <property type="entry name" value="Aminotrans_V_dom"/>
</dbReference>
<comment type="cofactor">
    <cofactor evidence="1">
        <name>pyridoxal 5'-phosphate</name>
        <dbReference type="ChEBI" id="CHEBI:597326"/>
    </cofactor>
</comment>
<dbReference type="InterPro" id="IPR015422">
    <property type="entry name" value="PyrdxlP-dep_Trfase_small"/>
</dbReference>
<proteinExistence type="predicted"/>
<protein>
    <submittedName>
        <fullName evidence="5">Aminotransferase class V-fold PLP-dependent enzyme</fullName>
    </submittedName>
</protein>
<dbReference type="Gene3D" id="3.90.1150.10">
    <property type="entry name" value="Aspartate Aminotransferase, domain 1"/>
    <property type="match status" value="1"/>
</dbReference>